<dbReference type="EMBL" id="JAOYEY010000048">
    <property type="protein sequence ID" value="MCV9887967.1"/>
    <property type="molecule type" value="Genomic_DNA"/>
</dbReference>
<evidence type="ECO:0008006" key="4">
    <source>
        <dbReference type="Google" id="ProtNLM"/>
    </source>
</evidence>
<dbReference type="RefSeq" id="WP_264144174.1">
    <property type="nucleotide sequence ID" value="NZ_JAOYEY010000048.1"/>
</dbReference>
<sequence>MDAVGAILTIFFFILVVYLISRVAHFFNDTEIRLNMIEKKLDEIKENLSKKN</sequence>
<keyword evidence="3" id="KW-1185">Reference proteome</keyword>
<evidence type="ECO:0000313" key="2">
    <source>
        <dbReference type="EMBL" id="MCV9887967.1"/>
    </source>
</evidence>
<keyword evidence="1" id="KW-0812">Transmembrane</keyword>
<feature type="transmembrane region" description="Helical" evidence="1">
    <location>
        <begin position="6"/>
        <end position="27"/>
    </location>
</feature>
<proteinExistence type="predicted"/>
<name>A0ABT3DMX6_9BACI</name>
<reference evidence="2 3" key="1">
    <citation type="submission" date="2022-10" db="EMBL/GenBank/DDBJ databases">
        <title>Draft genome assembly of moderately radiation resistant bacterium Metabacillus halosaccharovorans.</title>
        <authorList>
            <person name="Pal S."/>
            <person name="Gopinathan A."/>
        </authorList>
    </citation>
    <scope>NUCLEOTIDE SEQUENCE [LARGE SCALE GENOMIC DNA]</scope>
    <source>
        <strain evidence="2 3">VITHBRA001</strain>
    </source>
</reference>
<organism evidence="2 3">
    <name type="scientific">Metabacillus halosaccharovorans</name>
    <dbReference type="NCBI Taxonomy" id="930124"/>
    <lineage>
        <taxon>Bacteria</taxon>
        <taxon>Bacillati</taxon>
        <taxon>Bacillota</taxon>
        <taxon>Bacilli</taxon>
        <taxon>Bacillales</taxon>
        <taxon>Bacillaceae</taxon>
        <taxon>Metabacillus</taxon>
    </lineage>
</organism>
<protein>
    <recommendedName>
        <fullName evidence="4">DUF4083 domain-containing protein</fullName>
    </recommendedName>
</protein>
<accession>A0ABT3DMX6</accession>
<evidence type="ECO:0000256" key="1">
    <source>
        <dbReference type="SAM" id="Phobius"/>
    </source>
</evidence>
<comment type="caution">
    <text evidence="2">The sequence shown here is derived from an EMBL/GenBank/DDBJ whole genome shotgun (WGS) entry which is preliminary data.</text>
</comment>
<keyword evidence="1" id="KW-1133">Transmembrane helix</keyword>
<evidence type="ECO:0000313" key="3">
    <source>
        <dbReference type="Proteomes" id="UP001526147"/>
    </source>
</evidence>
<gene>
    <name evidence="2" type="ORF">OIH86_20175</name>
</gene>
<keyword evidence="1" id="KW-0472">Membrane</keyword>
<dbReference type="Proteomes" id="UP001526147">
    <property type="component" value="Unassembled WGS sequence"/>
</dbReference>